<dbReference type="EMBL" id="AKCV02000006">
    <property type="protein sequence ID" value="TMS59551.1"/>
    <property type="molecule type" value="Genomic_DNA"/>
</dbReference>
<evidence type="ECO:0000313" key="2">
    <source>
        <dbReference type="Proteomes" id="UP000004277"/>
    </source>
</evidence>
<gene>
    <name evidence="1" type="ORF">MW7_001420</name>
</gene>
<dbReference type="Proteomes" id="UP000004277">
    <property type="component" value="Unassembled WGS sequence"/>
</dbReference>
<evidence type="ECO:0000313" key="1">
    <source>
        <dbReference type="EMBL" id="TMS59551.1"/>
    </source>
</evidence>
<keyword evidence="2" id="KW-1185">Reference proteome</keyword>
<comment type="caution">
    <text evidence="1">The sequence shown here is derived from an EMBL/GenBank/DDBJ whole genome shotgun (WGS) entry which is preliminary data.</text>
</comment>
<organism evidence="1 2">
    <name type="scientific">Imbroritus primus</name>
    <dbReference type="NCBI Taxonomy" id="3058603"/>
    <lineage>
        <taxon>Bacteria</taxon>
        <taxon>Pseudomonadati</taxon>
        <taxon>Pseudomonadota</taxon>
        <taxon>Betaproteobacteria</taxon>
        <taxon>Burkholderiales</taxon>
        <taxon>Burkholderiaceae</taxon>
        <taxon>Imbroritus</taxon>
    </lineage>
</organism>
<accession>A0ACD3STN2</accession>
<reference evidence="1" key="1">
    <citation type="submission" date="2019-05" db="EMBL/GenBank/DDBJ databases">
        <title>Revised genome assembly of Burkholderiaceae (previously Ralstonia) sp. PBA.</title>
        <authorList>
            <person name="Gan H.M."/>
        </authorList>
    </citation>
    <scope>NUCLEOTIDE SEQUENCE</scope>
    <source>
        <strain evidence="1">PBA</strain>
    </source>
</reference>
<name>A0ACD3STN2_9BURK</name>
<proteinExistence type="predicted"/>
<sequence length="187" mass="20893">MNWLEAASFALSLACVACNIRQNPLGWVFAIAGAGLYAIVFFEARLYGDAGLQLFFIGTSVFGLWQWLFGHMPDADAPLRPRRMDRRALAIAGAGWAGGYAMLAWFLSRHTNSDVPHIDAFLTAGSIVGQFALARKFIENWWIWLVVDALYIGLYLHKSLYLTAVLYALFVVMCVAGLRQWKQALAR</sequence>
<protein>
    <submittedName>
        <fullName evidence="1">Nicotinamide mononucleotide transporter</fullName>
    </submittedName>
</protein>